<dbReference type="EMBL" id="VNJK01000003">
    <property type="protein sequence ID" value="TVX88239.1"/>
    <property type="molecule type" value="Genomic_DNA"/>
</dbReference>
<dbReference type="Gene3D" id="3.40.50.300">
    <property type="entry name" value="P-loop containing nucleotide triphosphate hydrolases"/>
    <property type="match status" value="1"/>
</dbReference>
<evidence type="ECO:0000256" key="2">
    <source>
        <dbReference type="ARBA" id="ARBA00022741"/>
    </source>
</evidence>
<gene>
    <name evidence="5" type="ORF">FPZ44_20285</name>
</gene>
<evidence type="ECO:0000313" key="6">
    <source>
        <dbReference type="Proteomes" id="UP000318102"/>
    </source>
</evidence>
<reference evidence="5 6" key="1">
    <citation type="submission" date="2019-07" db="EMBL/GenBank/DDBJ databases">
        <authorList>
            <person name="Kim J."/>
        </authorList>
    </citation>
    <scope>NUCLEOTIDE SEQUENCE [LARGE SCALE GENOMIC DNA]</scope>
    <source>
        <strain evidence="5 6">N4</strain>
    </source>
</reference>
<dbReference type="OrthoDB" id="2960217at2"/>
<dbReference type="AlphaFoldDB" id="A0A559IKR0"/>
<dbReference type="PANTHER" id="PTHR42939">
    <property type="entry name" value="ABC TRANSPORTER ATP-BINDING PROTEIN ALBC-RELATED"/>
    <property type="match status" value="1"/>
</dbReference>
<sequence length="292" mass="33924">MNAYTLEAVEKHREHLRVGPLNVEFPSGCVTAIVGVNGSGKSTMLSMMIGLAHPNQGNIYFGQQRVDADHDYEWKQRIGYLPEQPNSEDDYKTPDQLATVYAYWYKNWDWQVYQSMMAKYEIPPKTRLNKMSKGMRRKCELIMILSYRPDVLLLDEPSSGLDPVSWRYVMEDLQKFMDDGDRTIIIATHIIDEVRRLADYIMFLHRGQLVQFVEKDELFDAWKEYWFNISEAAQLKGAPGVKDTLQDGVGVRLIVNDIPQFEDYLQRHNIQPIRVQTVPLDEIMLQSIKGVK</sequence>
<comment type="caution">
    <text evidence="5">The sequence shown here is derived from an EMBL/GenBank/DDBJ whole genome shotgun (WGS) entry which is preliminary data.</text>
</comment>
<evidence type="ECO:0000256" key="3">
    <source>
        <dbReference type="ARBA" id="ARBA00022840"/>
    </source>
</evidence>
<keyword evidence="6" id="KW-1185">Reference proteome</keyword>
<dbReference type="Pfam" id="PF00005">
    <property type="entry name" value="ABC_tran"/>
    <property type="match status" value="1"/>
</dbReference>
<keyword evidence="3 5" id="KW-0067">ATP-binding</keyword>
<dbReference type="InterPro" id="IPR027417">
    <property type="entry name" value="P-loop_NTPase"/>
</dbReference>
<accession>A0A559IKR0</accession>
<evidence type="ECO:0000313" key="5">
    <source>
        <dbReference type="EMBL" id="TVX88239.1"/>
    </source>
</evidence>
<dbReference type="GO" id="GO:0005524">
    <property type="term" value="F:ATP binding"/>
    <property type="evidence" value="ECO:0007669"/>
    <property type="project" value="UniProtKB-KW"/>
</dbReference>
<evidence type="ECO:0000259" key="4">
    <source>
        <dbReference type="PROSITE" id="PS50893"/>
    </source>
</evidence>
<dbReference type="PROSITE" id="PS50893">
    <property type="entry name" value="ABC_TRANSPORTER_2"/>
    <property type="match status" value="1"/>
</dbReference>
<dbReference type="RefSeq" id="WP_144993328.1">
    <property type="nucleotide sequence ID" value="NZ_VNJK01000003.1"/>
</dbReference>
<organism evidence="5 6">
    <name type="scientific">Paenibacillus agilis</name>
    <dbReference type="NCBI Taxonomy" id="3020863"/>
    <lineage>
        <taxon>Bacteria</taxon>
        <taxon>Bacillati</taxon>
        <taxon>Bacillota</taxon>
        <taxon>Bacilli</taxon>
        <taxon>Bacillales</taxon>
        <taxon>Paenibacillaceae</taxon>
        <taxon>Paenibacillus</taxon>
    </lineage>
</organism>
<feature type="domain" description="ABC transporter" evidence="4">
    <location>
        <begin position="1"/>
        <end position="231"/>
    </location>
</feature>
<evidence type="ECO:0000256" key="1">
    <source>
        <dbReference type="ARBA" id="ARBA00022448"/>
    </source>
</evidence>
<dbReference type="SMART" id="SM00382">
    <property type="entry name" value="AAA"/>
    <property type="match status" value="1"/>
</dbReference>
<protein>
    <submittedName>
        <fullName evidence="5">ABC transporter ATP-binding protein</fullName>
    </submittedName>
</protein>
<dbReference type="InterPro" id="IPR003593">
    <property type="entry name" value="AAA+_ATPase"/>
</dbReference>
<dbReference type="SUPFAM" id="SSF52540">
    <property type="entry name" value="P-loop containing nucleoside triphosphate hydrolases"/>
    <property type="match status" value="1"/>
</dbReference>
<name>A0A559IKR0_9BACL</name>
<dbReference type="CDD" id="cd03230">
    <property type="entry name" value="ABC_DR_subfamily_A"/>
    <property type="match status" value="1"/>
</dbReference>
<proteinExistence type="predicted"/>
<dbReference type="PANTHER" id="PTHR42939:SF3">
    <property type="entry name" value="ABC TRANSPORTER ATP-BINDING COMPONENT"/>
    <property type="match status" value="1"/>
</dbReference>
<dbReference type="Proteomes" id="UP000318102">
    <property type="component" value="Unassembled WGS sequence"/>
</dbReference>
<dbReference type="InterPro" id="IPR051782">
    <property type="entry name" value="ABC_Transporter_VariousFunc"/>
</dbReference>
<keyword evidence="1" id="KW-0813">Transport</keyword>
<keyword evidence="2" id="KW-0547">Nucleotide-binding</keyword>
<dbReference type="GO" id="GO:0016887">
    <property type="term" value="F:ATP hydrolysis activity"/>
    <property type="evidence" value="ECO:0007669"/>
    <property type="project" value="InterPro"/>
</dbReference>
<dbReference type="InterPro" id="IPR003439">
    <property type="entry name" value="ABC_transporter-like_ATP-bd"/>
</dbReference>